<accession>A0A5C4TKJ5</accession>
<dbReference type="PANTHER" id="PTHR34094">
    <property type="match status" value="1"/>
</dbReference>
<dbReference type="InterPro" id="IPR025164">
    <property type="entry name" value="Toastrack_DUF4097"/>
</dbReference>
<evidence type="ECO:0000256" key="1">
    <source>
        <dbReference type="SAM" id="MobiDB-lite"/>
    </source>
</evidence>
<reference evidence="4 5" key="1">
    <citation type="submission" date="2018-05" db="EMBL/GenBank/DDBJ databases">
        <title>Lactobacillus sanfranciscensis Ah4 draft denome sequence.</title>
        <authorList>
            <person name="Zhang G."/>
        </authorList>
    </citation>
    <scope>NUCLEOTIDE SEQUENCE [LARGE SCALE GENOMIC DNA]</scope>
    <source>
        <strain evidence="4 5">Ah4</strain>
    </source>
</reference>
<sequence>MLKKTIQLITGITIASCLIICLNSKVNADTKKQTVKNTDKVQHLIIDAPTKVILKTGSEFQVQSKFPNLKKTTITNQNGKLKVSYPHQKHLWGIQINSKQPKSVVTVTIPSNLKLTDLKIKSKAADVQTDAAIKKLLIASHSGDVKLTKTNSKNLTIKSESGDINIDQVKVENDNHLSSESGDVKISNSQFNSMQANSESGDIFISNLIAKTLRLNSDSGNVKINNQKATKYNQVIINSDSGDVEIKNSKINKSKIDTAGGDLDLPKTKINHSENSTE</sequence>
<name>A0A5C4TKJ5_FRUSA</name>
<organism evidence="4 5">
    <name type="scientific">Fructilactobacillus sanfranciscensis</name>
    <name type="common">Lactobacillus sanfranciscensis</name>
    <dbReference type="NCBI Taxonomy" id="1625"/>
    <lineage>
        <taxon>Bacteria</taxon>
        <taxon>Bacillati</taxon>
        <taxon>Bacillota</taxon>
        <taxon>Bacilli</taxon>
        <taxon>Lactobacillales</taxon>
        <taxon>Lactobacillaceae</taxon>
        <taxon>Fructilactobacillus</taxon>
    </lineage>
</organism>
<evidence type="ECO:0000313" key="4">
    <source>
        <dbReference type="EMBL" id="TNK90340.1"/>
    </source>
</evidence>
<keyword evidence="2" id="KW-0732">Signal</keyword>
<feature type="region of interest" description="Disordered" evidence="1">
    <location>
        <begin position="255"/>
        <end position="278"/>
    </location>
</feature>
<evidence type="ECO:0000259" key="3">
    <source>
        <dbReference type="Pfam" id="PF13349"/>
    </source>
</evidence>
<dbReference type="PANTHER" id="PTHR34094:SF1">
    <property type="entry name" value="PROTEIN FAM185A"/>
    <property type="match status" value="1"/>
</dbReference>
<feature type="domain" description="DUF4097" evidence="3">
    <location>
        <begin position="68"/>
        <end position="232"/>
    </location>
</feature>
<dbReference type="PROSITE" id="PS51257">
    <property type="entry name" value="PROKAR_LIPOPROTEIN"/>
    <property type="match status" value="1"/>
</dbReference>
<evidence type="ECO:0000256" key="2">
    <source>
        <dbReference type="SAM" id="SignalP"/>
    </source>
</evidence>
<dbReference type="Proteomes" id="UP000313312">
    <property type="component" value="Unassembled WGS sequence"/>
</dbReference>
<evidence type="ECO:0000313" key="5">
    <source>
        <dbReference type="Proteomes" id="UP000313312"/>
    </source>
</evidence>
<comment type="caution">
    <text evidence="4">The sequence shown here is derived from an EMBL/GenBank/DDBJ whole genome shotgun (WGS) entry which is preliminary data.</text>
</comment>
<feature type="signal peptide" evidence="2">
    <location>
        <begin position="1"/>
        <end position="28"/>
    </location>
</feature>
<proteinExistence type="predicted"/>
<gene>
    <name evidence="4" type="ORF">DID87_04355</name>
</gene>
<dbReference type="Pfam" id="PF13349">
    <property type="entry name" value="DUF4097"/>
    <property type="match status" value="1"/>
</dbReference>
<protein>
    <recommendedName>
        <fullName evidence="3">DUF4097 domain-containing protein</fullName>
    </recommendedName>
</protein>
<feature type="chain" id="PRO_5022695549" description="DUF4097 domain-containing protein" evidence="2">
    <location>
        <begin position="29"/>
        <end position="278"/>
    </location>
</feature>
<dbReference type="Gene3D" id="2.160.20.120">
    <property type="match status" value="1"/>
</dbReference>
<dbReference type="AlphaFoldDB" id="A0A5C4TKJ5"/>
<dbReference type="EMBL" id="QFCR01000011">
    <property type="protein sequence ID" value="TNK90340.1"/>
    <property type="molecule type" value="Genomic_DNA"/>
</dbReference>
<dbReference type="RefSeq" id="WP_139555021.1">
    <property type="nucleotide sequence ID" value="NZ_JARBEY010000009.1"/>
</dbReference>